<dbReference type="Proteomes" id="UP000075882">
    <property type="component" value="Unassembled WGS sequence"/>
</dbReference>
<dbReference type="AlphaFoldDB" id="A0A8W7PA53"/>
<proteinExistence type="predicted"/>
<feature type="compositionally biased region" description="Basic and acidic residues" evidence="1">
    <location>
        <begin position="18"/>
        <end position="34"/>
    </location>
</feature>
<feature type="region of interest" description="Disordered" evidence="1">
    <location>
        <begin position="149"/>
        <end position="168"/>
    </location>
</feature>
<accession>A0A8W7PA53</accession>
<name>A0A8W7PA53_ANOCL</name>
<evidence type="ECO:0000256" key="1">
    <source>
        <dbReference type="SAM" id="MobiDB-lite"/>
    </source>
</evidence>
<dbReference type="EnsemblMetazoa" id="ACOM028254-RA">
    <property type="protein sequence ID" value="ACOM028254-PA.1"/>
    <property type="gene ID" value="ACOM028254"/>
</dbReference>
<feature type="region of interest" description="Disordered" evidence="1">
    <location>
        <begin position="1"/>
        <end position="34"/>
    </location>
</feature>
<evidence type="ECO:0000313" key="2">
    <source>
        <dbReference type="EnsemblMetazoa" id="ACOM028254-PA.1"/>
    </source>
</evidence>
<feature type="compositionally biased region" description="Basic and acidic residues" evidence="1">
    <location>
        <begin position="1"/>
        <end position="11"/>
    </location>
</feature>
<reference evidence="2" key="1">
    <citation type="submission" date="2022-08" db="UniProtKB">
        <authorList>
            <consortium name="EnsemblMetazoa"/>
        </authorList>
    </citation>
    <scope>IDENTIFICATION</scope>
</reference>
<organism evidence="2">
    <name type="scientific">Anopheles coluzzii</name>
    <name type="common">African malaria mosquito</name>
    <dbReference type="NCBI Taxonomy" id="1518534"/>
    <lineage>
        <taxon>Eukaryota</taxon>
        <taxon>Metazoa</taxon>
        <taxon>Ecdysozoa</taxon>
        <taxon>Arthropoda</taxon>
        <taxon>Hexapoda</taxon>
        <taxon>Insecta</taxon>
        <taxon>Pterygota</taxon>
        <taxon>Neoptera</taxon>
        <taxon>Endopterygota</taxon>
        <taxon>Diptera</taxon>
        <taxon>Nematocera</taxon>
        <taxon>Culicoidea</taxon>
        <taxon>Culicidae</taxon>
        <taxon>Anophelinae</taxon>
        <taxon>Anopheles</taxon>
    </lineage>
</organism>
<sequence length="220" mass="25118">MVSRLSDDRSRINRAKRLVGEQRAESSAEEMDPHPHLHLNTLHLYAPRIGGLVQRHLHRVRDRFPLRQQLGQVARTEHVPQRGGRQQARRVAVVRDLHYRVERVADAIVHDGIDRHGDGIARQHLLRRHIERHGTQVDLAVVVDAGQHEEHAGPAGPTGPQPAEPKDDRPLVLLHHLEAEEQRDREGQHHQHDRAHGRQHFHASYRIGFGYFEADAKSGG</sequence>
<protein>
    <submittedName>
        <fullName evidence="2">Uncharacterized protein</fullName>
    </submittedName>
</protein>